<dbReference type="SUPFAM" id="SSF52777">
    <property type="entry name" value="CoA-dependent acyltransferases"/>
    <property type="match status" value="1"/>
</dbReference>
<dbReference type="Gene3D" id="3.30.559.10">
    <property type="entry name" value="Chloramphenicol acetyltransferase-like domain"/>
    <property type="match status" value="1"/>
</dbReference>
<dbReference type="Gene3D" id="3.30.559.30">
    <property type="entry name" value="Nonribosomal peptide synthetase, condensation domain"/>
    <property type="match status" value="1"/>
</dbReference>
<proteinExistence type="predicted"/>
<comment type="caution">
    <text evidence="1">The sequence shown here is derived from an EMBL/GenBank/DDBJ whole genome shotgun (WGS) entry which is preliminary data.</text>
</comment>
<keyword evidence="2" id="KW-1185">Reference proteome</keyword>
<dbReference type="PANTHER" id="PTHR42034:SF1">
    <property type="entry name" value="CONDENSATION DOMAIN-CONTAINING PROTEIN"/>
    <property type="match status" value="1"/>
</dbReference>
<dbReference type="STRING" id="177199.A0A420YEK0"/>
<dbReference type="OrthoDB" id="10000533at2759"/>
<protein>
    <recommendedName>
        <fullName evidence="3">Condensation domain-containing protein</fullName>
    </recommendedName>
</protein>
<name>A0A420YEK0_9PEZI</name>
<accession>A0A420YEK0</accession>
<gene>
    <name evidence="1" type="ORF">DL546_008319</name>
</gene>
<dbReference type="AlphaFoldDB" id="A0A420YEK0"/>
<evidence type="ECO:0000313" key="2">
    <source>
        <dbReference type="Proteomes" id="UP000275385"/>
    </source>
</evidence>
<dbReference type="PANTHER" id="PTHR42034">
    <property type="entry name" value="CHROMOSOME 7, WHOLE GENOME SHOTGUN SEQUENCE-RELATED"/>
    <property type="match status" value="1"/>
</dbReference>
<dbReference type="EMBL" id="QVQW01000015">
    <property type="protein sequence ID" value="RKU46326.1"/>
    <property type="molecule type" value="Genomic_DNA"/>
</dbReference>
<dbReference type="Proteomes" id="UP000275385">
    <property type="component" value="Unassembled WGS sequence"/>
</dbReference>
<dbReference type="InterPro" id="IPR023213">
    <property type="entry name" value="CAT-like_dom_sf"/>
</dbReference>
<evidence type="ECO:0008006" key="3">
    <source>
        <dbReference type="Google" id="ProtNLM"/>
    </source>
</evidence>
<sequence length="486" mass="53926">MDDTLLMTSCVRLSSFPAPTQTPTMTNGWVQTNLGEWRRPLGGLEKTYRFTSTRFEETGREHWGLYTSCRVEFGPHVDSVPNTLRTAWMNLRLEFPGLAVTLDGYEAVYQSIARSPTQGLEAWADQTFVIQSDEDKTVDQILAEYNLNNLPGLVYFPKTSEVLFLTSHWRVDALGCCLLVDRLFALVAADQGLDTDLAGQEISLLSPSLEDAVGAPDTPTEKIQSDTMRMLSSFRQKALASLGIGYRGDRLTPPGHAAYQSMVLTPEASDRLVLACKARQLSVSAAVFVALSRAVFNLNDSGADEYSTIMAVNMRPYLREPYGNPSHACQAYVSSITPTVRRSEAFDASARALTSYFKTWHNQDFDQCLREAYRMQSNALLHAPPQPSTAPPSGVTFSSLGVIERNMNGRYGGDKVVVKDFRFGVSMLTRQMLLYVWSFGGRLSLSINYNKAYYGREKPKAVLGHVRTTLEAEMGVHLDVETVAPS</sequence>
<evidence type="ECO:0000313" key="1">
    <source>
        <dbReference type="EMBL" id="RKU46326.1"/>
    </source>
</evidence>
<organism evidence="1 2">
    <name type="scientific">Coniochaeta pulveracea</name>
    <dbReference type="NCBI Taxonomy" id="177199"/>
    <lineage>
        <taxon>Eukaryota</taxon>
        <taxon>Fungi</taxon>
        <taxon>Dikarya</taxon>
        <taxon>Ascomycota</taxon>
        <taxon>Pezizomycotina</taxon>
        <taxon>Sordariomycetes</taxon>
        <taxon>Sordariomycetidae</taxon>
        <taxon>Coniochaetales</taxon>
        <taxon>Coniochaetaceae</taxon>
        <taxon>Coniochaeta</taxon>
    </lineage>
</organism>
<reference evidence="1 2" key="1">
    <citation type="submission" date="2018-08" db="EMBL/GenBank/DDBJ databases">
        <title>Draft genome of the lignicolous fungus Coniochaeta pulveracea.</title>
        <authorList>
            <person name="Borstlap C.J."/>
            <person name="De Witt R.N."/>
            <person name="Botha A."/>
            <person name="Volschenk H."/>
        </authorList>
    </citation>
    <scope>NUCLEOTIDE SEQUENCE [LARGE SCALE GENOMIC DNA]</scope>
    <source>
        <strain evidence="1 2">CAB683</strain>
    </source>
</reference>